<dbReference type="RefSeq" id="XP_060453431.1">
    <property type="nucleotide sequence ID" value="XM_060604190.1"/>
</dbReference>
<sequence length="213" mass="23743">MSLVHITNTSFYESVDSATSVPQAHWPLYMATEDLEDGMRACIVYPNWLMAGCCENGSDKRKRSEDSSLSHDEGWDVCITTLSDKQLKKCFKKLAANSDDDDDDDDDNGNDWEDEESGNGKEGDGDDGSWKPNDKDEGGYDDGSWKPNGDGEDKYDDCMWHGKRIFRRANLVRRDAFEFSCVRPSGARPKFSHRVVFASSVFAAALTILAAGL</sequence>
<name>A0AA48I5D4_9TREE</name>
<evidence type="ECO:0000313" key="3">
    <source>
        <dbReference type="Proteomes" id="UP001233271"/>
    </source>
</evidence>
<feature type="compositionally biased region" description="Acidic residues" evidence="1">
    <location>
        <begin position="98"/>
        <end position="117"/>
    </location>
</feature>
<feature type="region of interest" description="Disordered" evidence="1">
    <location>
        <begin position="97"/>
        <end position="152"/>
    </location>
</feature>
<keyword evidence="3" id="KW-1185">Reference proteome</keyword>
<dbReference type="GeneID" id="85492036"/>
<accession>A0AA48I5D4</accession>
<dbReference type="AlphaFoldDB" id="A0AA48I5D4"/>
<proteinExistence type="predicted"/>
<organism evidence="2 3">
    <name type="scientific">Cutaneotrichosporon cavernicola</name>
    <dbReference type="NCBI Taxonomy" id="279322"/>
    <lineage>
        <taxon>Eukaryota</taxon>
        <taxon>Fungi</taxon>
        <taxon>Dikarya</taxon>
        <taxon>Basidiomycota</taxon>
        <taxon>Agaricomycotina</taxon>
        <taxon>Tremellomycetes</taxon>
        <taxon>Trichosporonales</taxon>
        <taxon>Trichosporonaceae</taxon>
        <taxon>Cutaneotrichosporon</taxon>
    </lineage>
</organism>
<reference evidence="2" key="1">
    <citation type="journal article" date="2023" name="BMC Genomics">
        <title>Chromosome-level genome assemblies of Cutaneotrichosporon spp. (Trichosporonales, Basidiomycota) reveal imbalanced evolution between nucleotide sequences and chromosome synteny.</title>
        <authorList>
            <person name="Kobayashi Y."/>
            <person name="Kayamori A."/>
            <person name="Aoki K."/>
            <person name="Shiwa Y."/>
            <person name="Matsutani M."/>
            <person name="Fujita N."/>
            <person name="Sugita T."/>
            <person name="Iwasaki W."/>
            <person name="Tanaka N."/>
            <person name="Takashima M."/>
        </authorList>
    </citation>
    <scope>NUCLEOTIDE SEQUENCE</scope>
    <source>
        <strain evidence="2">HIS019</strain>
    </source>
</reference>
<dbReference type="EMBL" id="AP028212">
    <property type="protein sequence ID" value="BEI88165.1"/>
    <property type="molecule type" value="Genomic_DNA"/>
</dbReference>
<evidence type="ECO:0000256" key="1">
    <source>
        <dbReference type="SAM" id="MobiDB-lite"/>
    </source>
</evidence>
<evidence type="ECO:0000313" key="2">
    <source>
        <dbReference type="EMBL" id="BEI88165.1"/>
    </source>
</evidence>
<gene>
    <name evidence="2" type="ORF">CcaverHIS019_0108830</name>
</gene>
<dbReference type="KEGG" id="ccac:CcaHIS019_0108830"/>
<protein>
    <submittedName>
        <fullName evidence="2">Uncharacterized protein</fullName>
    </submittedName>
</protein>
<feature type="compositionally biased region" description="Basic and acidic residues" evidence="1">
    <location>
        <begin position="118"/>
        <end position="138"/>
    </location>
</feature>
<dbReference type="Proteomes" id="UP001233271">
    <property type="component" value="Chromosome 1"/>
</dbReference>